<feature type="transmembrane region" description="Helical" evidence="1">
    <location>
        <begin position="75"/>
        <end position="94"/>
    </location>
</feature>
<keyword evidence="1" id="KW-0472">Membrane</keyword>
<dbReference type="STRING" id="985054.SAMN05444358_1011779"/>
<evidence type="ECO:0000313" key="3">
    <source>
        <dbReference type="Proteomes" id="UP000183400"/>
    </source>
</evidence>
<feature type="transmembrane region" description="Helical" evidence="1">
    <location>
        <begin position="106"/>
        <end position="124"/>
    </location>
</feature>
<evidence type="ECO:0000256" key="1">
    <source>
        <dbReference type="SAM" id="Phobius"/>
    </source>
</evidence>
<evidence type="ECO:0000313" key="2">
    <source>
        <dbReference type="EMBL" id="SDW79520.1"/>
    </source>
</evidence>
<keyword evidence="1" id="KW-1133">Transmembrane helix</keyword>
<dbReference type="EMBL" id="FNNP01000001">
    <property type="protein sequence ID" value="SDW79520.1"/>
    <property type="molecule type" value="Genomic_DNA"/>
</dbReference>
<dbReference type="AlphaFoldDB" id="A0A1H2WFY7"/>
<keyword evidence="3" id="KW-1185">Reference proteome</keyword>
<proteinExistence type="predicted"/>
<feature type="transmembrane region" description="Helical" evidence="1">
    <location>
        <begin position="46"/>
        <end position="69"/>
    </location>
</feature>
<reference evidence="3" key="1">
    <citation type="submission" date="2016-10" db="EMBL/GenBank/DDBJ databases">
        <authorList>
            <person name="Varghese N."/>
            <person name="Submissions S."/>
        </authorList>
    </citation>
    <scope>NUCLEOTIDE SEQUENCE [LARGE SCALE GENOMIC DNA]</scope>
    <source>
        <strain evidence="3">DSM 27839</strain>
    </source>
</reference>
<organism evidence="2 3">
    <name type="scientific">Ruegeria halocynthiae</name>
    <dbReference type="NCBI Taxonomy" id="985054"/>
    <lineage>
        <taxon>Bacteria</taxon>
        <taxon>Pseudomonadati</taxon>
        <taxon>Pseudomonadota</taxon>
        <taxon>Alphaproteobacteria</taxon>
        <taxon>Rhodobacterales</taxon>
        <taxon>Roseobacteraceae</taxon>
        <taxon>Ruegeria</taxon>
    </lineage>
</organism>
<gene>
    <name evidence="2" type="ORF">SAMN05444358_1011779</name>
</gene>
<feature type="transmembrane region" description="Helical" evidence="1">
    <location>
        <begin position="6"/>
        <end position="25"/>
    </location>
</feature>
<dbReference type="Proteomes" id="UP000183400">
    <property type="component" value="Unassembled WGS sequence"/>
</dbReference>
<dbReference type="RefSeq" id="WP_074736120.1">
    <property type="nucleotide sequence ID" value="NZ_FNNP01000001.1"/>
</dbReference>
<protein>
    <recommendedName>
        <fullName evidence="4">DUF423 domain-containing protein</fullName>
    </recommendedName>
</protein>
<evidence type="ECO:0008006" key="4">
    <source>
        <dbReference type="Google" id="ProtNLM"/>
    </source>
</evidence>
<name>A0A1H2WFY7_9RHOB</name>
<sequence>MAYPILAAGSLSAIITLIHVFMGGPEVARPLLAAGDLEKQPKYVTYYCWHLVSISLGLMSLLFLWPALWDGSNDLAIMGSIMATLFALWGIGLLQFSKADLTFTELPQGWLFVPIAIFGFWGSLF</sequence>
<accession>A0A1H2WFY7</accession>
<dbReference type="OrthoDB" id="7667463at2"/>
<keyword evidence="1" id="KW-0812">Transmembrane</keyword>